<proteinExistence type="predicted"/>
<keyword evidence="2" id="KW-1185">Reference proteome</keyword>
<dbReference type="Pfam" id="PF17278">
    <property type="entry name" value="DUF5343"/>
    <property type="match status" value="1"/>
</dbReference>
<dbReference type="Proteomes" id="UP000590442">
    <property type="component" value="Unassembled WGS sequence"/>
</dbReference>
<name>A0A846QZ06_9FLAO</name>
<sequence>MDVNVPYMPSVKNLKEILTKIQKAAVPERFTYEFLTDLGFKSSNDKSILKVLKYLGFLGSGGEPQTAYREYVNESKSKQVMAQRLRIAFDDLYASNKSAHTRTVDDLKGWFKTKTGKSDSVALKIATTFKTLASTADFSNVTPPKKEIETNEETGKTEVNLPQVPPIIQPPQPVNNMGLVYRIEIHLPDTQNIETHRAIFKALKEELM</sequence>
<dbReference type="EMBL" id="JAATJJ010000001">
    <property type="protein sequence ID" value="NJB69839.1"/>
    <property type="molecule type" value="Genomic_DNA"/>
</dbReference>
<comment type="caution">
    <text evidence="1">The sequence shown here is derived from an EMBL/GenBank/DDBJ whole genome shotgun (WGS) entry which is preliminary data.</text>
</comment>
<accession>A0A846QZ06</accession>
<evidence type="ECO:0000313" key="2">
    <source>
        <dbReference type="Proteomes" id="UP000590442"/>
    </source>
</evidence>
<dbReference type="AlphaFoldDB" id="A0A846QZ06"/>
<evidence type="ECO:0000313" key="1">
    <source>
        <dbReference type="EMBL" id="NJB69839.1"/>
    </source>
</evidence>
<organism evidence="1 2">
    <name type="scientific">Saonia flava</name>
    <dbReference type="NCBI Taxonomy" id="523696"/>
    <lineage>
        <taxon>Bacteria</taxon>
        <taxon>Pseudomonadati</taxon>
        <taxon>Bacteroidota</taxon>
        <taxon>Flavobacteriia</taxon>
        <taxon>Flavobacteriales</taxon>
        <taxon>Flavobacteriaceae</taxon>
        <taxon>Saonia</taxon>
    </lineage>
</organism>
<protein>
    <recommendedName>
        <fullName evidence="3">DUF5343 domain-containing protein</fullName>
    </recommendedName>
</protein>
<reference evidence="1 2" key="1">
    <citation type="submission" date="2020-03" db="EMBL/GenBank/DDBJ databases">
        <title>Genomic Encyclopedia of Type Strains, Phase IV (KMG-IV): sequencing the most valuable type-strain genomes for metagenomic binning, comparative biology and taxonomic classification.</title>
        <authorList>
            <person name="Goeker M."/>
        </authorList>
    </citation>
    <scope>NUCLEOTIDE SEQUENCE [LARGE SCALE GENOMIC DNA]</scope>
    <source>
        <strain evidence="1 2">DSM 29762</strain>
    </source>
</reference>
<gene>
    <name evidence="1" type="ORF">GGR42_000301</name>
</gene>
<evidence type="ECO:0008006" key="3">
    <source>
        <dbReference type="Google" id="ProtNLM"/>
    </source>
</evidence>
<dbReference type="RefSeq" id="WP_167960146.1">
    <property type="nucleotide sequence ID" value="NZ_JAATJJ010000001.1"/>
</dbReference>
<dbReference type="InterPro" id="IPR035235">
    <property type="entry name" value="DUF5343"/>
</dbReference>